<keyword evidence="1" id="KW-0677">Repeat</keyword>
<accession>A0ABS8RRB4</accession>
<organism evidence="3 4">
    <name type="scientific">Datura stramonium</name>
    <name type="common">Jimsonweed</name>
    <name type="synonym">Common thornapple</name>
    <dbReference type="NCBI Taxonomy" id="4076"/>
    <lineage>
        <taxon>Eukaryota</taxon>
        <taxon>Viridiplantae</taxon>
        <taxon>Streptophyta</taxon>
        <taxon>Embryophyta</taxon>
        <taxon>Tracheophyta</taxon>
        <taxon>Spermatophyta</taxon>
        <taxon>Magnoliopsida</taxon>
        <taxon>eudicotyledons</taxon>
        <taxon>Gunneridae</taxon>
        <taxon>Pentapetalae</taxon>
        <taxon>asterids</taxon>
        <taxon>lamiids</taxon>
        <taxon>Solanales</taxon>
        <taxon>Solanaceae</taxon>
        <taxon>Solanoideae</taxon>
        <taxon>Datureae</taxon>
        <taxon>Datura</taxon>
    </lineage>
</organism>
<keyword evidence="4" id="KW-1185">Reference proteome</keyword>
<gene>
    <name evidence="3" type="ORF">HAX54_051020</name>
</gene>
<protein>
    <recommendedName>
        <fullName evidence="5">Pentatricopeptide repeat-containing protein</fullName>
    </recommendedName>
</protein>
<dbReference type="NCBIfam" id="TIGR00756">
    <property type="entry name" value="PPR"/>
    <property type="match status" value="3"/>
</dbReference>
<evidence type="ECO:0000256" key="1">
    <source>
        <dbReference type="ARBA" id="ARBA00022737"/>
    </source>
</evidence>
<dbReference type="EMBL" id="JACEIK010000090">
    <property type="protein sequence ID" value="MCD7449280.1"/>
    <property type="molecule type" value="Genomic_DNA"/>
</dbReference>
<reference evidence="3 4" key="1">
    <citation type="journal article" date="2021" name="BMC Genomics">
        <title>Datura genome reveals duplications of psychoactive alkaloid biosynthetic genes and high mutation rate following tissue culture.</title>
        <authorList>
            <person name="Rajewski A."/>
            <person name="Carter-House D."/>
            <person name="Stajich J."/>
            <person name="Litt A."/>
        </authorList>
    </citation>
    <scope>NUCLEOTIDE SEQUENCE [LARGE SCALE GENOMIC DNA]</scope>
    <source>
        <strain evidence="3">AR-01</strain>
    </source>
</reference>
<feature type="repeat" description="PPR" evidence="2">
    <location>
        <begin position="116"/>
        <end position="150"/>
    </location>
</feature>
<dbReference type="PANTHER" id="PTHR45613">
    <property type="entry name" value="PENTATRICOPEPTIDE REPEAT-CONTAINING PROTEIN"/>
    <property type="match status" value="1"/>
</dbReference>
<comment type="caution">
    <text evidence="3">The sequence shown here is derived from an EMBL/GenBank/DDBJ whole genome shotgun (WGS) entry which is preliminary data.</text>
</comment>
<dbReference type="PROSITE" id="PS51375">
    <property type="entry name" value="PPR"/>
    <property type="match status" value="3"/>
</dbReference>
<sequence length="370" mass="41023">MKEVKCLDDAVTLFHQMVRMQPSPSVIVFSKLFKTMINMKHYSAVVSLFGEMQKLGIPTSVFILNIVITGKGCLMHRADCGIVTDYLVIDALCKDGNLDAAINLLNEMKRKGIPPDIITYNSLIDGLCKLGQWGKVMTLFSEMVNLNIYPNVPTFNIVIDGLCKEGKVEDAEEVMKHMVGKGVEPNIITYNAIMDGYCLRGQLGGARRKNYIIRLLGGLTYISNWNITGTQSECHDSLSSSTVSGKGIHRQLPGWKGKSQYRVDHPKQALKVMQLVPGALFLKPLGLTAAVVSEFLTCSILVQIGKLPIFEYKYDMHHFSAGPSSQRLFCKLCLVKQLLLPSLAMCSIQPCNGLCLSISISYIYGVAYYF</sequence>
<name>A0ABS8RRB4_DATST</name>
<dbReference type="InterPro" id="IPR002885">
    <property type="entry name" value="PPR_rpt"/>
</dbReference>
<dbReference type="Proteomes" id="UP000823775">
    <property type="component" value="Unassembled WGS sequence"/>
</dbReference>
<dbReference type="PANTHER" id="PTHR45613:SF207">
    <property type="entry name" value="OS08G0300700 PROTEIN"/>
    <property type="match status" value="1"/>
</dbReference>
<evidence type="ECO:0000313" key="4">
    <source>
        <dbReference type="Proteomes" id="UP000823775"/>
    </source>
</evidence>
<dbReference type="InterPro" id="IPR011990">
    <property type="entry name" value="TPR-like_helical_dom_sf"/>
</dbReference>
<dbReference type="Pfam" id="PF13041">
    <property type="entry name" value="PPR_2"/>
    <property type="match status" value="1"/>
</dbReference>
<dbReference type="Gene3D" id="1.25.40.10">
    <property type="entry name" value="Tetratricopeptide repeat domain"/>
    <property type="match status" value="3"/>
</dbReference>
<evidence type="ECO:0000313" key="3">
    <source>
        <dbReference type="EMBL" id="MCD7449280.1"/>
    </source>
</evidence>
<proteinExistence type="predicted"/>
<feature type="repeat" description="PPR" evidence="2">
    <location>
        <begin position="151"/>
        <end position="185"/>
    </location>
</feature>
<evidence type="ECO:0000256" key="2">
    <source>
        <dbReference type="PROSITE-ProRule" id="PRU00708"/>
    </source>
</evidence>
<feature type="repeat" description="PPR" evidence="2">
    <location>
        <begin position="81"/>
        <end position="115"/>
    </location>
</feature>
<dbReference type="Pfam" id="PF12854">
    <property type="entry name" value="PPR_1"/>
    <property type="match status" value="1"/>
</dbReference>
<dbReference type="Pfam" id="PF01535">
    <property type="entry name" value="PPR"/>
    <property type="match status" value="1"/>
</dbReference>
<evidence type="ECO:0008006" key="5">
    <source>
        <dbReference type="Google" id="ProtNLM"/>
    </source>
</evidence>